<proteinExistence type="predicted"/>
<protein>
    <recommendedName>
        <fullName evidence="4">Metalloprotease</fullName>
    </recommendedName>
</protein>
<keyword evidence="1" id="KW-0732">Signal</keyword>
<accession>A0ABW7ZY06</accession>
<dbReference type="EMBL" id="JBITMB010000001">
    <property type="protein sequence ID" value="MFI7439440.1"/>
    <property type="molecule type" value="Genomic_DNA"/>
</dbReference>
<evidence type="ECO:0000313" key="3">
    <source>
        <dbReference type="Proteomes" id="UP001612928"/>
    </source>
</evidence>
<reference evidence="2 3" key="1">
    <citation type="submission" date="2024-10" db="EMBL/GenBank/DDBJ databases">
        <title>The Natural Products Discovery Center: Release of the First 8490 Sequenced Strains for Exploring Actinobacteria Biosynthetic Diversity.</title>
        <authorList>
            <person name="Kalkreuter E."/>
            <person name="Kautsar S.A."/>
            <person name="Yang D."/>
            <person name="Bader C.D."/>
            <person name="Teijaro C.N."/>
            <person name="Fluegel L."/>
            <person name="Davis C.M."/>
            <person name="Simpson J.R."/>
            <person name="Lauterbach L."/>
            <person name="Steele A.D."/>
            <person name="Gui C."/>
            <person name="Meng S."/>
            <person name="Li G."/>
            <person name="Viehrig K."/>
            <person name="Ye F."/>
            <person name="Su P."/>
            <person name="Kiefer A.F."/>
            <person name="Nichols A."/>
            <person name="Cepeda A.J."/>
            <person name="Yan W."/>
            <person name="Fan B."/>
            <person name="Jiang Y."/>
            <person name="Adhikari A."/>
            <person name="Zheng C.-J."/>
            <person name="Schuster L."/>
            <person name="Cowan T.M."/>
            <person name="Smanski M.J."/>
            <person name="Chevrette M.G."/>
            <person name="De Carvalho L.P.S."/>
            <person name="Shen B."/>
        </authorList>
    </citation>
    <scope>NUCLEOTIDE SEQUENCE [LARGE SCALE GENOMIC DNA]</scope>
    <source>
        <strain evidence="2 3">NPDC049503</strain>
    </source>
</reference>
<comment type="caution">
    <text evidence="2">The sequence shown here is derived from an EMBL/GenBank/DDBJ whole genome shotgun (WGS) entry which is preliminary data.</text>
</comment>
<dbReference type="Proteomes" id="UP001612928">
    <property type="component" value="Unassembled WGS sequence"/>
</dbReference>
<name>A0ABW7ZY06_9ACTN</name>
<feature type="signal peptide" evidence="1">
    <location>
        <begin position="1"/>
        <end position="22"/>
    </location>
</feature>
<evidence type="ECO:0000256" key="1">
    <source>
        <dbReference type="SAM" id="SignalP"/>
    </source>
</evidence>
<dbReference type="RefSeq" id="WP_397019030.1">
    <property type="nucleotide sequence ID" value="NZ_JBITMB010000001.1"/>
</dbReference>
<keyword evidence="3" id="KW-1185">Reference proteome</keyword>
<evidence type="ECO:0000313" key="2">
    <source>
        <dbReference type="EMBL" id="MFI7439440.1"/>
    </source>
</evidence>
<gene>
    <name evidence="2" type="ORF">ACIBP5_05695</name>
</gene>
<organism evidence="2 3">
    <name type="scientific">Nonomuraea indica</name>
    <dbReference type="NCBI Taxonomy" id="1581193"/>
    <lineage>
        <taxon>Bacteria</taxon>
        <taxon>Bacillati</taxon>
        <taxon>Actinomycetota</taxon>
        <taxon>Actinomycetes</taxon>
        <taxon>Streptosporangiales</taxon>
        <taxon>Streptosporangiaceae</taxon>
        <taxon>Nonomuraea</taxon>
    </lineage>
</organism>
<evidence type="ECO:0008006" key="4">
    <source>
        <dbReference type="Google" id="ProtNLM"/>
    </source>
</evidence>
<feature type="chain" id="PRO_5046441768" description="Metalloprotease" evidence="1">
    <location>
        <begin position="23"/>
        <end position="243"/>
    </location>
</feature>
<sequence>MIIRLMGVAAAGLVLLSGTAHAYPVKDVPELTHNELYTKGALPKVTCKPAKGTSADSTRTYVEKLVGCLNTGWKSRIKDFQPVQVEFKDVQQSCSTGMDLAGSFAEICDTAIEVRVAADWIRAKDDMKVFAAVTRAWSGVVQGQTGIGEAWWELSEKTYGAEMWEQTHRFYLQKDCLAGVSAKSLGRRVGDFRAFVAGMEPREYSGFKWNGKPANRLHWIKQGYESGNPGTCNTWTASSAKVA</sequence>